<dbReference type="InterPro" id="IPR010738">
    <property type="entry name" value="DUF1310"/>
</dbReference>
<dbReference type="Proteomes" id="UP000291289">
    <property type="component" value="Unassembled WGS sequence"/>
</dbReference>
<organism evidence="2 3">
    <name type="scientific">Alloscardovia theropitheci</name>
    <dbReference type="NCBI Taxonomy" id="2496842"/>
    <lineage>
        <taxon>Bacteria</taxon>
        <taxon>Bacillati</taxon>
        <taxon>Actinomycetota</taxon>
        <taxon>Actinomycetes</taxon>
        <taxon>Bifidobacteriales</taxon>
        <taxon>Bifidobacteriaceae</taxon>
        <taxon>Alloscardovia</taxon>
    </lineage>
</organism>
<evidence type="ECO:0000256" key="1">
    <source>
        <dbReference type="SAM" id="Phobius"/>
    </source>
</evidence>
<keyword evidence="1" id="KW-0472">Membrane</keyword>
<proteinExistence type="predicted"/>
<keyword evidence="3" id="KW-1185">Reference proteome</keyword>
<keyword evidence="1" id="KW-1133">Transmembrane helix</keyword>
<dbReference type="AlphaFoldDB" id="A0A4R0QX86"/>
<evidence type="ECO:0000313" key="3">
    <source>
        <dbReference type="Proteomes" id="UP000291289"/>
    </source>
</evidence>
<evidence type="ECO:0000313" key="2">
    <source>
        <dbReference type="EMBL" id="TCD54011.1"/>
    </source>
</evidence>
<gene>
    <name evidence="2" type="ORF">EJ419_06190</name>
</gene>
<name>A0A4R0QX86_9BIFI</name>
<keyword evidence="1" id="KW-0812">Transmembrane</keyword>
<feature type="transmembrane region" description="Helical" evidence="1">
    <location>
        <begin position="12"/>
        <end position="33"/>
    </location>
</feature>
<dbReference type="Pfam" id="PF07006">
    <property type="entry name" value="DUF1310"/>
    <property type="match status" value="1"/>
</dbReference>
<reference evidence="2 3" key="1">
    <citation type="submission" date="2018-12" db="EMBL/GenBank/DDBJ databases">
        <title>Alloscrdovia theropitheci sp. nov: a novel taxon from the feces of the bleeding-herat monkey (Theropithecus geleda).</title>
        <authorList>
            <person name="Modesto M."/>
        </authorList>
    </citation>
    <scope>NUCLEOTIDE SEQUENCE [LARGE SCALE GENOMIC DNA]</scope>
    <source>
        <strain evidence="2 3">GLDI4/2</strain>
    </source>
</reference>
<dbReference type="RefSeq" id="WP_131284682.1">
    <property type="nucleotide sequence ID" value="NZ_RXLP01000023.1"/>
</dbReference>
<dbReference type="EMBL" id="RXLP01000023">
    <property type="protein sequence ID" value="TCD54011.1"/>
    <property type="molecule type" value="Genomic_DNA"/>
</dbReference>
<dbReference type="OrthoDB" id="2235740at2"/>
<protein>
    <submittedName>
        <fullName evidence="2">DUF1310 family protein</fullName>
    </submittedName>
</protein>
<sequence>MAFKSFVRKYRVILIVLTVVVCVVGVVFVPGLVEKGYMYSVVTGSEGRKLIEDELRSADPNALTDKGRIKSYKILTDTIEHNPMGGIMVRIELNNDTDMVLHLVFGKDNPQRNLEINVQGMSPKAYELYKKLDAIDRE</sequence>
<comment type="caution">
    <text evidence="2">The sequence shown here is derived from an EMBL/GenBank/DDBJ whole genome shotgun (WGS) entry which is preliminary data.</text>
</comment>
<accession>A0A4R0QX86</accession>